<dbReference type="InterPro" id="IPR052366">
    <property type="entry name" value="GTP_Pyrophosphokinase"/>
</dbReference>
<keyword evidence="4" id="KW-1185">Reference proteome</keyword>
<dbReference type="EC" id="2.7.6.5" evidence="3"/>
<name>A0A4U8QCC1_9FIRM</name>
<dbReference type="PANTHER" id="PTHR47837:SF2">
    <property type="entry name" value="GTP PYROPHOSPHOKINASE YWAC"/>
    <property type="match status" value="1"/>
</dbReference>
<dbReference type="SUPFAM" id="SSF81301">
    <property type="entry name" value="Nucleotidyltransferase"/>
    <property type="match status" value="1"/>
</dbReference>
<dbReference type="GO" id="GO:0015970">
    <property type="term" value="P:guanosine tetraphosphate biosynthetic process"/>
    <property type="evidence" value="ECO:0007669"/>
    <property type="project" value="UniProtKB-UniPathway"/>
</dbReference>
<gene>
    <name evidence="3" type="primary">yjbM</name>
    <name evidence="3" type="ORF">DSM106044_00254</name>
</gene>
<evidence type="ECO:0000313" key="3">
    <source>
        <dbReference type="EMBL" id="TLD02755.1"/>
    </source>
</evidence>
<dbReference type="Gene3D" id="1.10.287.860">
    <property type="entry name" value="Nucleotidyltransferase"/>
    <property type="match status" value="1"/>
</dbReference>
<evidence type="ECO:0000313" key="4">
    <source>
        <dbReference type="Proteomes" id="UP000306509"/>
    </source>
</evidence>
<dbReference type="InterPro" id="IPR043519">
    <property type="entry name" value="NT_sf"/>
</dbReference>
<protein>
    <submittedName>
        <fullName evidence="3">GTP pyrophosphokinase YjbM</fullName>
        <ecNumber evidence="3">2.7.6.5</ecNumber>
    </submittedName>
</protein>
<reference evidence="3 4" key="1">
    <citation type="journal article" date="2019" name="Anaerobe">
        <title>Detection of Robinsoniella peoriensis in multiple bone samples of a trauma patient.</title>
        <authorList>
            <person name="Schrottner P."/>
            <person name="Hartwich K."/>
            <person name="Bunk B."/>
            <person name="Schober I."/>
            <person name="Helbig S."/>
            <person name="Rudolph W.W."/>
            <person name="Gunzer F."/>
        </authorList>
    </citation>
    <scope>NUCLEOTIDE SEQUENCE [LARGE SCALE GENOMIC DNA]</scope>
    <source>
        <strain evidence="3 4">DSM 106044</strain>
    </source>
</reference>
<dbReference type="GO" id="GO:0008728">
    <property type="term" value="F:GTP diphosphokinase activity"/>
    <property type="evidence" value="ECO:0007669"/>
    <property type="project" value="UniProtKB-EC"/>
</dbReference>
<dbReference type="PANTHER" id="PTHR47837">
    <property type="entry name" value="GTP PYROPHOSPHOKINASE YJBM"/>
    <property type="match status" value="1"/>
</dbReference>
<dbReference type="EMBL" id="QGQD01000006">
    <property type="protein sequence ID" value="TLD02755.1"/>
    <property type="molecule type" value="Genomic_DNA"/>
</dbReference>
<accession>A0A4U8QCC1</accession>
<dbReference type="Proteomes" id="UP000306509">
    <property type="component" value="Unassembled WGS sequence"/>
</dbReference>
<dbReference type="SMART" id="SM00954">
    <property type="entry name" value="RelA_SpoT"/>
    <property type="match status" value="1"/>
</dbReference>
<proteinExistence type="predicted"/>
<dbReference type="STRING" id="180332.GCA_000797495_04457"/>
<dbReference type="Pfam" id="PF04607">
    <property type="entry name" value="RelA_SpoT"/>
    <property type="match status" value="1"/>
</dbReference>
<feature type="domain" description="RelA/SpoT" evidence="2">
    <location>
        <begin position="45"/>
        <end position="166"/>
    </location>
</feature>
<keyword evidence="3" id="KW-0418">Kinase</keyword>
<dbReference type="InterPro" id="IPR007685">
    <property type="entry name" value="RelA_SpoT"/>
</dbReference>
<comment type="pathway">
    <text evidence="1">Purine metabolism; ppGpp biosynthesis; ppGpp from GTP: step 1/2.</text>
</comment>
<organism evidence="3 4">
    <name type="scientific">Robinsoniella peoriensis</name>
    <dbReference type="NCBI Taxonomy" id="180332"/>
    <lineage>
        <taxon>Bacteria</taxon>
        <taxon>Bacillati</taxon>
        <taxon>Bacillota</taxon>
        <taxon>Clostridia</taxon>
        <taxon>Lachnospirales</taxon>
        <taxon>Lachnospiraceae</taxon>
        <taxon>Robinsoniella</taxon>
    </lineage>
</organism>
<dbReference type="UniPathway" id="UPA00908">
    <property type="reaction ID" value="UER00884"/>
</dbReference>
<dbReference type="GO" id="GO:0016301">
    <property type="term" value="F:kinase activity"/>
    <property type="evidence" value="ECO:0007669"/>
    <property type="project" value="UniProtKB-KW"/>
</dbReference>
<dbReference type="CDD" id="cd05399">
    <property type="entry name" value="NT_Rel-Spo_like"/>
    <property type="match status" value="1"/>
</dbReference>
<keyword evidence="3" id="KW-0808">Transferase</keyword>
<dbReference type="RefSeq" id="WP_027294003.1">
    <property type="nucleotide sequence ID" value="NZ_CABMJZ010000075.1"/>
</dbReference>
<evidence type="ECO:0000256" key="1">
    <source>
        <dbReference type="ARBA" id="ARBA00004976"/>
    </source>
</evidence>
<dbReference type="OrthoDB" id="9789634at2"/>
<dbReference type="AlphaFoldDB" id="A0A4U8QCC1"/>
<dbReference type="Gene3D" id="3.30.460.10">
    <property type="entry name" value="Beta Polymerase, domain 2"/>
    <property type="match status" value="1"/>
</dbReference>
<evidence type="ECO:0000259" key="2">
    <source>
        <dbReference type="SMART" id="SM00954"/>
    </source>
</evidence>
<sequence length="268" mass="31607">MEIQLWREILDPYELAVNELTVKFEHLIREHRARGKYSPIEQVMGRVKAISSILEKAQKKKIPLNEIEEKLDDIAGVRIICQFVEDIEKVVEIIRNRTDMSVKSEKDYIANMKSSGYRSYHMIVYYEVQTLAGSKRIQVEIQIRTLAMNFWSTIEHSLQYKYKRNIPEHIRMKLSKAADAIIVLDNEMSSVRSEIMDAQNSFQIQANLVSDILNNIQNLYHLANKREIIKIQDEFYRIYELNDIEQLERFHKQLDIIAEGYRAQSLAK</sequence>
<comment type="caution">
    <text evidence="3">The sequence shown here is derived from an EMBL/GenBank/DDBJ whole genome shotgun (WGS) entry which is preliminary data.</text>
</comment>